<protein>
    <submittedName>
        <fullName evidence="4">Capsid protein</fullName>
    </submittedName>
</protein>
<dbReference type="RefSeq" id="WP_075070441.1">
    <property type="nucleotide sequence ID" value="NZ_CM007353.1"/>
</dbReference>
<evidence type="ECO:0000256" key="2">
    <source>
        <dbReference type="SAM" id="Coils"/>
    </source>
</evidence>
<dbReference type="InterPro" id="IPR024455">
    <property type="entry name" value="Phage_capsid"/>
</dbReference>
<organism evidence="4 5">
    <name type="scientific">Lactococcus cremoris subsp. cremoris IBB477</name>
    <dbReference type="NCBI Taxonomy" id="1449093"/>
    <lineage>
        <taxon>Bacteria</taxon>
        <taxon>Bacillati</taxon>
        <taxon>Bacillota</taxon>
        <taxon>Bacilli</taxon>
        <taxon>Lactobacillales</taxon>
        <taxon>Streptococcaceae</taxon>
        <taxon>Lactococcus</taxon>
        <taxon>Lactococcus cremoris subsp. cremoris</taxon>
    </lineage>
</organism>
<reference evidence="4 5" key="1">
    <citation type="journal article" date="2016" name="Appl. Microbiol. Biotechnol.">
        <title>Adhesion of the genome-sequenced Lactococcus lactis subsp. cremoris IBB477 strain is mediated by specific molecular determinants.</title>
        <authorList>
            <person name="Radziwill-Bienkowska J.M."/>
            <person name="Le D.T."/>
            <person name="Szczesny P."/>
            <person name="Duviau M.P."/>
            <person name="Aleksandrzak-Piekarczyk T."/>
            <person name="Loubiere P."/>
            <person name="Mercier-Bonin M."/>
            <person name="Bardowski J.K."/>
            <person name="Kowalczyk M."/>
        </authorList>
    </citation>
    <scope>NUCLEOTIDE SEQUENCE [LARGE SCALE GENOMIC DNA]</scope>
    <source>
        <strain evidence="4 5">IBB477</strain>
    </source>
</reference>
<evidence type="ECO:0000313" key="4">
    <source>
        <dbReference type="EMBL" id="OEU40401.1"/>
    </source>
</evidence>
<evidence type="ECO:0000259" key="3">
    <source>
        <dbReference type="Pfam" id="PF05065"/>
    </source>
</evidence>
<dbReference type="AlphaFoldDB" id="A0A1E7G641"/>
<dbReference type="Proteomes" id="UP000176236">
    <property type="component" value="Chromosome"/>
</dbReference>
<dbReference type="SUPFAM" id="SSF56563">
    <property type="entry name" value="Major capsid protein gp5"/>
    <property type="match status" value="1"/>
</dbReference>
<dbReference type="Pfam" id="PF05065">
    <property type="entry name" value="Phage_capsid"/>
    <property type="match status" value="1"/>
</dbReference>
<evidence type="ECO:0000313" key="5">
    <source>
        <dbReference type="Proteomes" id="UP000176236"/>
    </source>
</evidence>
<keyword evidence="2" id="KW-0175">Coiled coil</keyword>
<feature type="domain" description="Phage capsid-like C-terminal" evidence="3">
    <location>
        <begin position="127"/>
        <end position="394"/>
    </location>
</feature>
<sequence>MGVKLTVNQLNEAWIASGDKVTDFNDQINMALNDDNFSAEAMSELKNKRDNEKVRRDALREQLVEAQAEQVVNMREEDKAPLTKKENNLKDQFVSDFVNMVRNPMAFLNTVSSGDTNGSGGTDSAAGLTIPQDIRTMINTLVRQYDSLQQYVRVESVSTSNGSRVYEKWTDVTPLTVMDAEDGKIPDLDNPRLTIIKYLIKRYAGIITATNTLLKDTAENILAWLSSWIAKKVVVTRNQAIIAVMQAAPKKPTIANFDDVITMINTSVDPAIIATSSLLTNQSGLNKLALVKTAEGKYLLESDPTKPNSYLVKGKQVIVVADRWLPNGGTTNAPVYPLYYGDMSQAITLFDRENMSLLPTNIGAGAFETDTTKIRVIDRFDVKATDSEALVAGSFTAIADQVGNFTGAPTTTTTTSHA</sequence>
<comment type="subcellular location">
    <subcellularLocation>
        <location evidence="1">Virion</location>
    </subcellularLocation>
</comment>
<comment type="caution">
    <text evidence="4">The sequence shown here is derived from an EMBL/GenBank/DDBJ whole genome shotgun (WGS) entry which is preliminary data.</text>
</comment>
<gene>
    <name evidence="4" type="ORF">AJ89_03180</name>
</gene>
<feature type="coiled-coil region" evidence="2">
    <location>
        <begin position="42"/>
        <end position="69"/>
    </location>
</feature>
<name>A0A1E7G641_LACLC</name>
<dbReference type="InterPro" id="IPR054612">
    <property type="entry name" value="Phage_capsid-like_C"/>
</dbReference>
<dbReference type="EMBL" id="JMMZ01000007">
    <property type="protein sequence ID" value="OEU40401.1"/>
    <property type="molecule type" value="Genomic_DNA"/>
</dbReference>
<dbReference type="NCBIfam" id="TIGR01554">
    <property type="entry name" value="major_cap_HK97"/>
    <property type="match status" value="1"/>
</dbReference>
<evidence type="ECO:0000256" key="1">
    <source>
        <dbReference type="ARBA" id="ARBA00004328"/>
    </source>
</evidence>
<accession>A0A1E7G641</accession>
<proteinExistence type="predicted"/>